<proteinExistence type="predicted"/>
<protein>
    <submittedName>
        <fullName evidence="1">Uncharacterized protein</fullName>
    </submittedName>
</protein>
<name>A0A0A9D5B6_ARUDO</name>
<organism evidence="1">
    <name type="scientific">Arundo donax</name>
    <name type="common">Giant reed</name>
    <name type="synonym">Donax arundinaceus</name>
    <dbReference type="NCBI Taxonomy" id="35708"/>
    <lineage>
        <taxon>Eukaryota</taxon>
        <taxon>Viridiplantae</taxon>
        <taxon>Streptophyta</taxon>
        <taxon>Embryophyta</taxon>
        <taxon>Tracheophyta</taxon>
        <taxon>Spermatophyta</taxon>
        <taxon>Magnoliopsida</taxon>
        <taxon>Liliopsida</taxon>
        <taxon>Poales</taxon>
        <taxon>Poaceae</taxon>
        <taxon>PACMAD clade</taxon>
        <taxon>Arundinoideae</taxon>
        <taxon>Arundineae</taxon>
        <taxon>Arundo</taxon>
    </lineage>
</organism>
<evidence type="ECO:0000313" key="1">
    <source>
        <dbReference type="EMBL" id="JAD82996.1"/>
    </source>
</evidence>
<sequence length="75" mass="8617">MSNEQSIIPQGVHFIDTLLVKIKLVDFKTDCMHLLWLFLLDVRESPDLQHIAGRCPGNVHIICSIWQSVLENYLA</sequence>
<reference evidence="1" key="1">
    <citation type="submission" date="2014-09" db="EMBL/GenBank/DDBJ databases">
        <authorList>
            <person name="Magalhaes I.L.F."/>
            <person name="Oliveira U."/>
            <person name="Santos F.R."/>
            <person name="Vidigal T.H.D.A."/>
            <person name="Brescovit A.D."/>
            <person name="Santos A.J."/>
        </authorList>
    </citation>
    <scope>NUCLEOTIDE SEQUENCE</scope>
    <source>
        <tissue evidence="1">Shoot tissue taken approximately 20 cm above the soil surface</tissue>
    </source>
</reference>
<dbReference type="EMBL" id="GBRH01214899">
    <property type="protein sequence ID" value="JAD82996.1"/>
    <property type="molecule type" value="Transcribed_RNA"/>
</dbReference>
<accession>A0A0A9D5B6</accession>
<dbReference type="AlphaFoldDB" id="A0A0A9D5B6"/>
<reference evidence="1" key="2">
    <citation type="journal article" date="2015" name="Data Brief">
        <title>Shoot transcriptome of the giant reed, Arundo donax.</title>
        <authorList>
            <person name="Barrero R.A."/>
            <person name="Guerrero F.D."/>
            <person name="Moolhuijzen P."/>
            <person name="Goolsby J.A."/>
            <person name="Tidwell J."/>
            <person name="Bellgard S.E."/>
            <person name="Bellgard M.I."/>
        </authorList>
    </citation>
    <scope>NUCLEOTIDE SEQUENCE</scope>
    <source>
        <tissue evidence="1">Shoot tissue taken approximately 20 cm above the soil surface</tissue>
    </source>
</reference>